<gene>
    <name evidence="1" type="ORF">EV644_10764</name>
</gene>
<evidence type="ECO:0000313" key="2">
    <source>
        <dbReference type="Proteomes" id="UP000295818"/>
    </source>
</evidence>
<name>A0ABY2BLN9_9ACTN</name>
<dbReference type="Proteomes" id="UP000295818">
    <property type="component" value="Unassembled WGS sequence"/>
</dbReference>
<sequence>MWLIVVLVLVVAGLEWNRRRQPYPKDPLTGRTGEQDRDLERLLDELRAAADRES</sequence>
<organism evidence="1 2">
    <name type="scientific">Kribbella orskensis</name>
    <dbReference type="NCBI Taxonomy" id="2512216"/>
    <lineage>
        <taxon>Bacteria</taxon>
        <taxon>Bacillati</taxon>
        <taxon>Actinomycetota</taxon>
        <taxon>Actinomycetes</taxon>
        <taxon>Propionibacteriales</taxon>
        <taxon>Kribbellaceae</taxon>
        <taxon>Kribbella</taxon>
    </lineage>
</organism>
<proteinExistence type="predicted"/>
<dbReference type="RefSeq" id="WP_199239923.1">
    <property type="nucleotide sequence ID" value="NZ_SLWM01000007.1"/>
</dbReference>
<evidence type="ECO:0000313" key="1">
    <source>
        <dbReference type="EMBL" id="TCO21742.1"/>
    </source>
</evidence>
<dbReference type="EMBL" id="SLWM01000007">
    <property type="protein sequence ID" value="TCO21742.1"/>
    <property type="molecule type" value="Genomic_DNA"/>
</dbReference>
<reference evidence="1 2" key="1">
    <citation type="journal article" date="2015" name="Stand. Genomic Sci.">
        <title>Genomic Encyclopedia of Bacterial and Archaeal Type Strains, Phase III: the genomes of soil and plant-associated and newly described type strains.</title>
        <authorList>
            <person name="Whitman W.B."/>
            <person name="Woyke T."/>
            <person name="Klenk H.P."/>
            <person name="Zhou Y."/>
            <person name="Lilburn T.G."/>
            <person name="Beck B.J."/>
            <person name="De Vos P."/>
            <person name="Vandamme P."/>
            <person name="Eisen J.A."/>
            <person name="Garrity G."/>
            <person name="Hugenholtz P."/>
            <person name="Kyrpides N.C."/>
        </authorList>
    </citation>
    <scope>NUCLEOTIDE SEQUENCE [LARGE SCALE GENOMIC DNA]</scope>
    <source>
        <strain evidence="1 2">VKM Ac-2538</strain>
    </source>
</reference>
<protein>
    <submittedName>
        <fullName evidence="1">Uncharacterized protein</fullName>
    </submittedName>
</protein>
<comment type="caution">
    <text evidence="1">The sequence shown here is derived from an EMBL/GenBank/DDBJ whole genome shotgun (WGS) entry which is preliminary data.</text>
</comment>
<accession>A0ABY2BLN9</accession>
<keyword evidence="2" id="KW-1185">Reference proteome</keyword>